<evidence type="ECO:0000313" key="1">
    <source>
        <dbReference type="EMBL" id="KAG5642064.1"/>
    </source>
</evidence>
<keyword evidence="2" id="KW-1185">Reference proteome</keyword>
<evidence type="ECO:0008006" key="3">
    <source>
        <dbReference type="Google" id="ProtNLM"/>
    </source>
</evidence>
<evidence type="ECO:0000313" key="2">
    <source>
        <dbReference type="Proteomes" id="UP000775547"/>
    </source>
</evidence>
<organism evidence="1 2">
    <name type="scientific">Asterophora parasitica</name>
    <dbReference type="NCBI Taxonomy" id="117018"/>
    <lineage>
        <taxon>Eukaryota</taxon>
        <taxon>Fungi</taxon>
        <taxon>Dikarya</taxon>
        <taxon>Basidiomycota</taxon>
        <taxon>Agaricomycotina</taxon>
        <taxon>Agaricomycetes</taxon>
        <taxon>Agaricomycetidae</taxon>
        <taxon>Agaricales</taxon>
        <taxon>Tricholomatineae</taxon>
        <taxon>Lyophyllaceae</taxon>
        <taxon>Asterophora</taxon>
    </lineage>
</organism>
<dbReference type="Gene3D" id="3.20.20.80">
    <property type="entry name" value="Glycosidases"/>
    <property type="match status" value="1"/>
</dbReference>
<comment type="caution">
    <text evidence="1">The sequence shown here is derived from an EMBL/GenBank/DDBJ whole genome shotgun (WGS) entry which is preliminary data.</text>
</comment>
<dbReference type="CDD" id="cd11577">
    <property type="entry name" value="GH71"/>
    <property type="match status" value="1"/>
</dbReference>
<dbReference type="AlphaFoldDB" id="A0A9P7G3D9"/>
<dbReference type="OrthoDB" id="3257981at2759"/>
<dbReference type="GO" id="GO:0051118">
    <property type="term" value="F:glucan endo-1,3-alpha-glucosidase activity"/>
    <property type="evidence" value="ECO:0007669"/>
    <property type="project" value="InterPro"/>
</dbReference>
<dbReference type="Proteomes" id="UP000775547">
    <property type="component" value="Unassembled WGS sequence"/>
</dbReference>
<proteinExistence type="predicted"/>
<reference evidence="1" key="2">
    <citation type="submission" date="2021-10" db="EMBL/GenBank/DDBJ databases">
        <title>Phylogenomics reveals ancestral predisposition of the termite-cultivated fungus Termitomyces towards a domesticated lifestyle.</title>
        <authorList>
            <person name="Auxier B."/>
            <person name="Grum-Grzhimaylo A."/>
            <person name="Cardenas M.E."/>
            <person name="Lodge J.D."/>
            <person name="Laessoe T."/>
            <person name="Pedersen O."/>
            <person name="Smith M.E."/>
            <person name="Kuyper T.W."/>
            <person name="Franco-Molano E.A."/>
            <person name="Baroni T.J."/>
            <person name="Aanen D.K."/>
        </authorList>
    </citation>
    <scope>NUCLEOTIDE SEQUENCE</scope>
    <source>
        <strain evidence="1">AP01</strain>
        <tissue evidence="1">Mycelium</tissue>
    </source>
</reference>
<dbReference type="EMBL" id="JABCKV010000219">
    <property type="protein sequence ID" value="KAG5642064.1"/>
    <property type="molecule type" value="Genomic_DNA"/>
</dbReference>
<accession>A0A9P7G3D9</accession>
<dbReference type="InterPro" id="IPR005197">
    <property type="entry name" value="Glyco_hydro_71"/>
</dbReference>
<dbReference type="Pfam" id="PF03659">
    <property type="entry name" value="Glyco_hydro_71"/>
    <property type="match status" value="1"/>
</dbReference>
<name>A0A9P7G3D9_9AGAR</name>
<sequence>MGVVLTSSFLFKAARGDETDAQAPLGDRPSQAALQGLVVAHFMVGNTYPYQVADWTKGALHGPFQFNLRSSDSAATDILLASSKGIDAFALNVGRDTWQPARVVDAYTAAVNSNTNFKFFLSFDMSSLPCATVADAITLRNYLTAYRSHPHQLMYPTGSASGTSRLLVSTFAGEACRFGQGTLQAAWQYALRGDSRLPAVHFVPSFFVDPATFGGLQAMDGSFHWNSAWPIGNTTTDFKTDELHHKNLGGRTYMAGVSPWFFTVSGCSRLFDPGC</sequence>
<reference evidence="1" key="1">
    <citation type="submission" date="2020-07" db="EMBL/GenBank/DDBJ databases">
        <authorList>
            <person name="Nieuwenhuis M."/>
            <person name="Van De Peppel L.J.J."/>
        </authorList>
    </citation>
    <scope>NUCLEOTIDE SEQUENCE</scope>
    <source>
        <strain evidence="1">AP01</strain>
        <tissue evidence="1">Mycelium</tissue>
    </source>
</reference>
<protein>
    <recommendedName>
        <fullName evidence="3">Glycoside hydrolase family 71 protein</fullName>
    </recommendedName>
</protein>
<gene>
    <name evidence="1" type="ORF">DXG03_003641</name>
</gene>